<dbReference type="Proteomes" id="UP000826195">
    <property type="component" value="Unassembled WGS sequence"/>
</dbReference>
<accession>A0AAV7HV60</accession>
<comment type="caution">
    <text evidence="1">The sequence shown here is derived from an EMBL/GenBank/DDBJ whole genome shotgun (WGS) entry which is preliminary data.</text>
</comment>
<keyword evidence="2" id="KW-1185">Reference proteome</keyword>
<dbReference type="AlphaFoldDB" id="A0AAV7HV60"/>
<sequence length="141" mass="15983">MSSGRIKIRVLVYHIPTTHLPTSGPVDPVVYRYIPGVTFPRFTRATLFSEQDQRCRQEKSDDDTISIAAPAITSPTKHGQLPAGGKWASFRIQRRSLGKTCPEIAQRLLAAIKLVINLVIWKKTVTELEIELEEEEEENER</sequence>
<protein>
    <submittedName>
        <fullName evidence="1">Uncharacterized protein</fullName>
    </submittedName>
</protein>
<evidence type="ECO:0000313" key="1">
    <source>
        <dbReference type="EMBL" id="KAH0535595.1"/>
    </source>
</evidence>
<name>A0AAV7HV60_COTGL</name>
<dbReference type="EMBL" id="JAHXZJ010002982">
    <property type="protein sequence ID" value="KAH0535595.1"/>
    <property type="molecule type" value="Genomic_DNA"/>
</dbReference>
<reference evidence="1 2" key="1">
    <citation type="journal article" date="2021" name="J. Hered.">
        <title>A chromosome-level genome assembly of the parasitoid wasp, Cotesia glomerata (Hymenoptera: Braconidae).</title>
        <authorList>
            <person name="Pinto B.J."/>
            <person name="Weis J.J."/>
            <person name="Gamble T."/>
            <person name="Ode P.J."/>
            <person name="Paul R."/>
            <person name="Zaspel J.M."/>
        </authorList>
    </citation>
    <scope>NUCLEOTIDE SEQUENCE [LARGE SCALE GENOMIC DNA]</scope>
    <source>
        <strain evidence="1">CgM1</strain>
    </source>
</reference>
<proteinExistence type="predicted"/>
<organism evidence="1 2">
    <name type="scientific">Cotesia glomerata</name>
    <name type="common">Lepidopteran parasitic wasp</name>
    <name type="synonym">Apanteles glomeratus</name>
    <dbReference type="NCBI Taxonomy" id="32391"/>
    <lineage>
        <taxon>Eukaryota</taxon>
        <taxon>Metazoa</taxon>
        <taxon>Ecdysozoa</taxon>
        <taxon>Arthropoda</taxon>
        <taxon>Hexapoda</taxon>
        <taxon>Insecta</taxon>
        <taxon>Pterygota</taxon>
        <taxon>Neoptera</taxon>
        <taxon>Endopterygota</taxon>
        <taxon>Hymenoptera</taxon>
        <taxon>Apocrita</taxon>
        <taxon>Ichneumonoidea</taxon>
        <taxon>Braconidae</taxon>
        <taxon>Microgastrinae</taxon>
        <taxon>Cotesia</taxon>
    </lineage>
</organism>
<gene>
    <name evidence="1" type="ORF">KQX54_017480</name>
</gene>
<evidence type="ECO:0000313" key="2">
    <source>
        <dbReference type="Proteomes" id="UP000826195"/>
    </source>
</evidence>